<evidence type="ECO:0000256" key="1">
    <source>
        <dbReference type="SAM" id="Phobius"/>
    </source>
</evidence>
<dbReference type="SUPFAM" id="SSF69304">
    <property type="entry name" value="Tricorn protease N-terminal domain"/>
    <property type="match status" value="1"/>
</dbReference>
<proteinExistence type="predicted"/>
<organism evidence="3 4">
    <name type="scientific">Lysinibacillus contaminans</name>
    <dbReference type="NCBI Taxonomy" id="1293441"/>
    <lineage>
        <taxon>Bacteria</taxon>
        <taxon>Bacillati</taxon>
        <taxon>Bacillota</taxon>
        <taxon>Bacilli</taxon>
        <taxon>Bacillales</taxon>
        <taxon>Bacillaceae</taxon>
        <taxon>Lysinibacillus</taxon>
    </lineage>
</organism>
<evidence type="ECO:0000313" key="3">
    <source>
        <dbReference type="EMBL" id="KOS68946.1"/>
    </source>
</evidence>
<dbReference type="PANTHER" id="PTHR36842">
    <property type="entry name" value="PROTEIN TOLB HOMOLOG"/>
    <property type="match status" value="1"/>
</dbReference>
<keyword evidence="1" id="KW-0812">Transmembrane</keyword>
<evidence type="ECO:0000259" key="2">
    <source>
        <dbReference type="Pfam" id="PF00930"/>
    </source>
</evidence>
<dbReference type="RefSeq" id="WP_053583798.1">
    <property type="nucleotide sequence ID" value="NZ_LGRV01000003.1"/>
</dbReference>
<reference evidence="4" key="1">
    <citation type="submission" date="2015-07" db="EMBL/GenBank/DDBJ databases">
        <title>Fjat-14205 dsm 2895.</title>
        <authorList>
            <person name="Liu B."/>
            <person name="Wang J."/>
            <person name="Zhu Y."/>
            <person name="Liu G."/>
            <person name="Chen Q."/>
            <person name="Chen Z."/>
            <person name="Lan J."/>
            <person name="Che J."/>
            <person name="Ge C."/>
            <person name="Shi H."/>
            <person name="Pan Z."/>
            <person name="Liu X."/>
        </authorList>
    </citation>
    <scope>NUCLEOTIDE SEQUENCE [LARGE SCALE GENOMIC DNA]</scope>
    <source>
        <strain evidence="4">DSM 25560</strain>
    </source>
</reference>
<dbReference type="InterPro" id="IPR002469">
    <property type="entry name" value="Peptidase_S9B_N"/>
</dbReference>
<gene>
    <name evidence="3" type="ORF">AEA09_10575</name>
</gene>
<feature type="transmembrane region" description="Helical" evidence="1">
    <location>
        <begin position="349"/>
        <end position="370"/>
    </location>
</feature>
<accession>A0ABR5K230</accession>
<dbReference type="Pfam" id="PF00930">
    <property type="entry name" value="DPPIV_N"/>
    <property type="match status" value="1"/>
</dbReference>
<keyword evidence="1" id="KW-0472">Membrane</keyword>
<dbReference type="InterPro" id="IPR011042">
    <property type="entry name" value="6-blade_b-propeller_TolB-like"/>
</dbReference>
<dbReference type="Proteomes" id="UP000050668">
    <property type="component" value="Unassembled WGS sequence"/>
</dbReference>
<sequence>MESSKKRRLLISFIVATAFLLVSTITYALLRDDDPYKYYTGIGEEFEISPDDQHFLFPYYVDGKEGIYRANRDGTDVRQLTSSETERHHAPKYSHDGTKILYLSKNSDRVNSLYVANQDGSQQKQITSNNVHVSEAVFSSTGETIYYIGESSGNLKKSEGEMTEGSYLYSININGENRKQLTAKDYFYMNSLSISADGKALYYSLFDGHKDKINSFSLENGDEKEAAFSEVLPNDSYNYRLSPNEEKLAYTAVSEESQDSSLFEYELFLIDIDERQPKRLTDLNSSVVSPRFLHHENQIAFLQYTNWPDDPAKNDLYVLDLETSDLQPIELSISPRVSSNWLIKGVNQLVNGITIAVLYIIMIGLLITYLQQYHSKRKSYVPAIASLLLTVLVFISTIMVVVMVDPWIGIGLGMVALALLGCTVIVFGYALVLNLVVKKN</sequence>
<dbReference type="EMBL" id="LGRV01000003">
    <property type="protein sequence ID" value="KOS68946.1"/>
    <property type="molecule type" value="Genomic_DNA"/>
</dbReference>
<name>A0ABR5K230_9BACI</name>
<feature type="transmembrane region" description="Helical" evidence="1">
    <location>
        <begin position="410"/>
        <end position="437"/>
    </location>
</feature>
<feature type="domain" description="Dipeptidylpeptidase IV N-terminal" evidence="2">
    <location>
        <begin position="86"/>
        <end position="201"/>
    </location>
</feature>
<keyword evidence="1" id="KW-1133">Transmembrane helix</keyword>
<dbReference type="Gene3D" id="2.120.10.30">
    <property type="entry name" value="TolB, C-terminal domain"/>
    <property type="match status" value="2"/>
</dbReference>
<comment type="caution">
    <text evidence="3">The sequence shown here is derived from an EMBL/GenBank/DDBJ whole genome shotgun (WGS) entry which is preliminary data.</text>
</comment>
<dbReference type="PANTHER" id="PTHR36842:SF1">
    <property type="entry name" value="PROTEIN TOLB"/>
    <property type="match status" value="1"/>
</dbReference>
<feature type="transmembrane region" description="Helical" evidence="1">
    <location>
        <begin position="382"/>
        <end position="404"/>
    </location>
</feature>
<protein>
    <recommendedName>
        <fullName evidence="2">Dipeptidylpeptidase IV N-terminal domain-containing protein</fullName>
    </recommendedName>
</protein>
<keyword evidence="4" id="KW-1185">Reference proteome</keyword>
<evidence type="ECO:0000313" key="4">
    <source>
        <dbReference type="Proteomes" id="UP000050668"/>
    </source>
</evidence>